<dbReference type="InterPro" id="IPR036286">
    <property type="entry name" value="LexA/Signal_pep-like_sf"/>
</dbReference>
<evidence type="ECO:0000256" key="5">
    <source>
        <dbReference type="PIRSR" id="PIRSR600223-1"/>
    </source>
</evidence>
<dbReference type="PROSITE" id="PS00760">
    <property type="entry name" value="SPASE_I_2"/>
    <property type="match status" value="1"/>
</dbReference>
<dbReference type="PROSITE" id="PS00761">
    <property type="entry name" value="SPASE_I_3"/>
    <property type="match status" value="1"/>
</dbReference>
<comment type="caution">
    <text evidence="8">The sequence shown here is derived from an EMBL/GenBank/DDBJ whole genome shotgun (WGS) entry which is preliminary data.</text>
</comment>
<dbReference type="CDD" id="cd06530">
    <property type="entry name" value="S26_SPase_I"/>
    <property type="match status" value="1"/>
</dbReference>
<feature type="domain" description="Peptidase S26" evidence="7">
    <location>
        <begin position="26"/>
        <end position="187"/>
    </location>
</feature>
<dbReference type="PATRIC" id="fig|1618608.3.peg.3"/>
<protein>
    <recommendedName>
        <fullName evidence="3 6">Signal peptidase I</fullName>
        <ecNumber evidence="3 6">3.4.21.89</ecNumber>
    </recommendedName>
</protein>
<dbReference type="InterPro" id="IPR019757">
    <property type="entry name" value="Pept_S26A_signal_pept_1_Lys-AS"/>
</dbReference>
<dbReference type="GO" id="GO:0004252">
    <property type="term" value="F:serine-type endopeptidase activity"/>
    <property type="evidence" value="ECO:0007669"/>
    <property type="project" value="InterPro"/>
</dbReference>
<feature type="active site" evidence="5">
    <location>
        <position position="99"/>
    </location>
</feature>
<comment type="similarity">
    <text evidence="2 6">Belongs to the peptidase S26 family.</text>
</comment>
<evidence type="ECO:0000313" key="9">
    <source>
        <dbReference type="Proteomes" id="UP000034201"/>
    </source>
</evidence>
<dbReference type="SUPFAM" id="SSF51306">
    <property type="entry name" value="LexA/Signal peptidase"/>
    <property type="match status" value="1"/>
</dbReference>
<dbReference type="PRINTS" id="PR00727">
    <property type="entry name" value="LEADERPTASE"/>
</dbReference>
<feature type="active site" evidence="5">
    <location>
        <position position="56"/>
    </location>
</feature>
<feature type="transmembrane region" description="Helical" evidence="6">
    <location>
        <begin position="28"/>
        <end position="47"/>
    </location>
</feature>
<keyword evidence="6" id="KW-0812">Transmembrane</keyword>
<dbReference type="NCBIfam" id="TIGR02227">
    <property type="entry name" value="sigpep_I_bact"/>
    <property type="match status" value="1"/>
</dbReference>
<evidence type="ECO:0000256" key="4">
    <source>
        <dbReference type="ARBA" id="ARBA00022801"/>
    </source>
</evidence>
<evidence type="ECO:0000256" key="2">
    <source>
        <dbReference type="ARBA" id="ARBA00009370"/>
    </source>
</evidence>
<dbReference type="Pfam" id="PF10502">
    <property type="entry name" value="Peptidase_S26"/>
    <property type="match status" value="1"/>
</dbReference>
<dbReference type="GO" id="GO:0006465">
    <property type="term" value="P:signal peptide processing"/>
    <property type="evidence" value="ECO:0007669"/>
    <property type="project" value="InterPro"/>
</dbReference>
<keyword evidence="6" id="KW-0472">Membrane</keyword>
<comment type="catalytic activity">
    <reaction evidence="1 6">
        <text>Cleavage of hydrophobic, N-terminal signal or leader sequences from secreted and periplasmic proteins.</text>
        <dbReference type="EC" id="3.4.21.89"/>
    </reaction>
</comment>
<evidence type="ECO:0000256" key="1">
    <source>
        <dbReference type="ARBA" id="ARBA00000677"/>
    </source>
</evidence>
<organism evidence="8 9">
    <name type="scientific">Candidatus Adlerbacteria bacterium GW2011_GWC1_50_9</name>
    <dbReference type="NCBI Taxonomy" id="1618608"/>
    <lineage>
        <taxon>Bacteria</taxon>
        <taxon>Candidatus Adleribacteriota</taxon>
    </lineage>
</organism>
<evidence type="ECO:0000256" key="3">
    <source>
        <dbReference type="ARBA" id="ARBA00013208"/>
    </source>
</evidence>
<dbReference type="AlphaFoldDB" id="A0A0G1WS63"/>
<evidence type="ECO:0000313" key="8">
    <source>
        <dbReference type="EMBL" id="KKW21688.1"/>
    </source>
</evidence>
<dbReference type="InterPro" id="IPR019533">
    <property type="entry name" value="Peptidase_S26"/>
</dbReference>
<proteinExistence type="inferred from homology"/>
<keyword evidence="6" id="KW-1133">Transmembrane helix</keyword>
<dbReference type="Proteomes" id="UP000034201">
    <property type="component" value="Unassembled WGS sequence"/>
</dbReference>
<evidence type="ECO:0000259" key="7">
    <source>
        <dbReference type="Pfam" id="PF10502"/>
    </source>
</evidence>
<dbReference type="Gene3D" id="2.10.109.10">
    <property type="entry name" value="Umud Fragment, subunit A"/>
    <property type="match status" value="1"/>
</dbReference>
<evidence type="ECO:0000256" key="6">
    <source>
        <dbReference type="RuleBase" id="RU362042"/>
    </source>
</evidence>
<keyword evidence="6" id="KW-0645">Protease</keyword>
<dbReference type="PANTHER" id="PTHR43390">
    <property type="entry name" value="SIGNAL PEPTIDASE I"/>
    <property type="match status" value="1"/>
</dbReference>
<comment type="subcellular location">
    <subcellularLocation>
        <location evidence="6">Membrane</location>
        <topology evidence="6">Single-pass type II membrane protein</topology>
    </subcellularLocation>
</comment>
<dbReference type="PANTHER" id="PTHR43390:SF1">
    <property type="entry name" value="CHLOROPLAST PROCESSING PEPTIDASE"/>
    <property type="match status" value="1"/>
</dbReference>
<name>A0A0G1WS63_9BACT</name>
<reference evidence="8 9" key="1">
    <citation type="journal article" date="2015" name="Nature">
        <title>rRNA introns, odd ribosomes, and small enigmatic genomes across a large radiation of phyla.</title>
        <authorList>
            <person name="Brown C.T."/>
            <person name="Hug L.A."/>
            <person name="Thomas B.C."/>
            <person name="Sharon I."/>
            <person name="Castelle C.J."/>
            <person name="Singh A."/>
            <person name="Wilkins M.J."/>
            <person name="Williams K.H."/>
            <person name="Banfield J.F."/>
        </authorList>
    </citation>
    <scope>NUCLEOTIDE SEQUENCE [LARGE SCALE GENOMIC DNA]</scope>
</reference>
<sequence>MSQDEQNEQKMAVPFLSAGGLRRDVWEIFKILLISFVIVVPIRYFLVQPFIVRGASMEPNFEDQEYLIIDEISYYFRNPERGETIVFRYPRDPRQYFIKRIIGLPGERVEIADGKIKIYNVERRDGFLIEEPYLVPEGVMTGLAINVQLGKDEFFVLGDNRVASSDSRIWGPLKKDFITGRAIFRAWPLTRFGIVPDYTESSGL</sequence>
<dbReference type="EMBL" id="LCQQ01000001">
    <property type="protein sequence ID" value="KKW21688.1"/>
    <property type="molecule type" value="Genomic_DNA"/>
</dbReference>
<dbReference type="InterPro" id="IPR019758">
    <property type="entry name" value="Pept_S26A_signal_pept_1_CS"/>
</dbReference>
<dbReference type="InterPro" id="IPR000223">
    <property type="entry name" value="Pept_S26A_signal_pept_1"/>
</dbReference>
<dbReference type="GO" id="GO:0016020">
    <property type="term" value="C:membrane"/>
    <property type="evidence" value="ECO:0007669"/>
    <property type="project" value="UniProtKB-SubCell"/>
</dbReference>
<keyword evidence="4 6" id="KW-0378">Hydrolase</keyword>
<dbReference type="GO" id="GO:0009003">
    <property type="term" value="F:signal peptidase activity"/>
    <property type="evidence" value="ECO:0007669"/>
    <property type="project" value="UniProtKB-EC"/>
</dbReference>
<gene>
    <name evidence="8" type="ORF">UY61_C0001G0003</name>
</gene>
<accession>A0A0G1WS63</accession>
<dbReference type="EC" id="3.4.21.89" evidence="3 6"/>